<organism evidence="2 3">
    <name type="scientific">Vigna angularis var. angularis</name>
    <dbReference type="NCBI Taxonomy" id="157739"/>
    <lineage>
        <taxon>Eukaryota</taxon>
        <taxon>Viridiplantae</taxon>
        <taxon>Streptophyta</taxon>
        <taxon>Embryophyta</taxon>
        <taxon>Tracheophyta</taxon>
        <taxon>Spermatophyta</taxon>
        <taxon>Magnoliopsida</taxon>
        <taxon>eudicotyledons</taxon>
        <taxon>Gunneridae</taxon>
        <taxon>Pentapetalae</taxon>
        <taxon>rosids</taxon>
        <taxon>fabids</taxon>
        <taxon>Fabales</taxon>
        <taxon>Fabaceae</taxon>
        <taxon>Papilionoideae</taxon>
        <taxon>50 kb inversion clade</taxon>
        <taxon>NPAAA clade</taxon>
        <taxon>indigoferoid/millettioid clade</taxon>
        <taxon>Phaseoleae</taxon>
        <taxon>Vigna</taxon>
    </lineage>
</organism>
<evidence type="ECO:0000313" key="3">
    <source>
        <dbReference type="Proteomes" id="UP000291084"/>
    </source>
</evidence>
<name>A0A0S3T645_PHAAN</name>
<evidence type="ECO:0000256" key="1">
    <source>
        <dbReference type="SAM" id="MobiDB-lite"/>
    </source>
</evidence>
<feature type="compositionally biased region" description="Basic and acidic residues" evidence="1">
    <location>
        <begin position="68"/>
        <end position="77"/>
    </location>
</feature>
<keyword evidence="3" id="KW-1185">Reference proteome</keyword>
<dbReference type="EMBL" id="AP015043">
    <property type="protein sequence ID" value="BAU00714.1"/>
    <property type="molecule type" value="Genomic_DNA"/>
</dbReference>
<sequence>LTLAFFPSIATALRRQHSTLSYIIQLNENQKHRVKHNVRARPFLLTPKCKGFNARFEEGGQNETEDGSFEHGKRTKA</sequence>
<gene>
    <name evidence="2" type="primary">Vigan.10G233000</name>
    <name evidence="2" type="ORF">VIGAN_10233000</name>
</gene>
<protein>
    <submittedName>
        <fullName evidence="2">Uncharacterized protein</fullName>
    </submittedName>
</protein>
<feature type="non-terminal residue" evidence="2">
    <location>
        <position position="1"/>
    </location>
</feature>
<accession>A0A0S3T645</accession>
<reference evidence="2 3" key="1">
    <citation type="journal article" date="2015" name="Sci. Rep.">
        <title>The power of single molecule real-time sequencing technology in the de novo assembly of a eukaryotic genome.</title>
        <authorList>
            <person name="Sakai H."/>
            <person name="Naito K."/>
            <person name="Ogiso-Tanaka E."/>
            <person name="Takahashi Y."/>
            <person name="Iseki K."/>
            <person name="Muto C."/>
            <person name="Satou K."/>
            <person name="Teruya K."/>
            <person name="Shiroma A."/>
            <person name="Shimoji M."/>
            <person name="Hirano T."/>
            <person name="Itoh T."/>
            <person name="Kaga A."/>
            <person name="Tomooka N."/>
        </authorList>
    </citation>
    <scope>NUCLEOTIDE SEQUENCE [LARGE SCALE GENOMIC DNA]</scope>
    <source>
        <strain evidence="3">cv. Shumari</strain>
    </source>
</reference>
<evidence type="ECO:0000313" key="2">
    <source>
        <dbReference type="EMBL" id="BAU00714.1"/>
    </source>
</evidence>
<dbReference type="Proteomes" id="UP000291084">
    <property type="component" value="Chromosome 10"/>
</dbReference>
<dbReference type="AlphaFoldDB" id="A0A0S3T645"/>
<feature type="region of interest" description="Disordered" evidence="1">
    <location>
        <begin position="56"/>
        <end position="77"/>
    </location>
</feature>
<proteinExistence type="predicted"/>